<sequence length="116" mass="12800">MHAACFGSTTNDRRPAQLNRGEWPGRGCVAGADGIQELAAGDEDDARAGNRQQPAAKSRIGLQVMMPALHRADRDGIDHHPRFGARLDREQSTDFLEHRHILTPERFDGGFEPKTS</sequence>
<evidence type="ECO:0000313" key="2">
    <source>
        <dbReference type="EMBL" id="QIL02776.1"/>
    </source>
</evidence>
<proteinExistence type="predicted"/>
<dbReference type="Proteomes" id="UP000502502">
    <property type="component" value="Chromosome"/>
</dbReference>
<dbReference type="RefSeq" id="WP_166094940.1">
    <property type="nucleotide sequence ID" value="NZ_CP049871.1"/>
</dbReference>
<name>A0A6G7ZPE5_9SPHN</name>
<dbReference type="EMBL" id="CP049871">
    <property type="protein sequence ID" value="QIL02776.1"/>
    <property type="molecule type" value="Genomic_DNA"/>
</dbReference>
<evidence type="ECO:0000256" key="1">
    <source>
        <dbReference type="SAM" id="MobiDB-lite"/>
    </source>
</evidence>
<feature type="region of interest" description="Disordered" evidence="1">
    <location>
        <begin position="1"/>
        <end position="26"/>
    </location>
</feature>
<reference evidence="2 3" key="1">
    <citation type="submission" date="2020-03" db="EMBL/GenBank/DDBJ databases">
        <title>Sphingomonas sp. nov., isolated from fish.</title>
        <authorList>
            <person name="Hyun D.-W."/>
            <person name="Bae J.-W."/>
        </authorList>
    </citation>
    <scope>NUCLEOTIDE SEQUENCE [LARGE SCALE GENOMIC DNA]</scope>
    <source>
        <strain evidence="2 3">HDW15C</strain>
    </source>
</reference>
<protein>
    <submittedName>
        <fullName evidence="2">Uncharacterized protein</fullName>
    </submittedName>
</protein>
<dbReference type="AlphaFoldDB" id="A0A6G7ZPE5"/>
<evidence type="ECO:0000313" key="3">
    <source>
        <dbReference type="Proteomes" id="UP000502502"/>
    </source>
</evidence>
<keyword evidence="3" id="KW-1185">Reference proteome</keyword>
<organism evidence="2 3">
    <name type="scientific">Sphingomonas sinipercae</name>
    <dbReference type="NCBI Taxonomy" id="2714944"/>
    <lineage>
        <taxon>Bacteria</taxon>
        <taxon>Pseudomonadati</taxon>
        <taxon>Pseudomonadota</taxon>
        <taxon>Alphaproteobacteria</taxon>
        <taxon>Sphingomonadales</taxon>
        <taxon>Sphingomonadaceae</taxon>
        <taxon>Sphingomonas</taxon>
    </lineage>
</organism>
<dbReference type="KEGG" id="ssin:G7078_08260"/>
<accession>A0A6G7ZPE5</accession>
<gene>
    <name evidence="2" type="ORF">G7078_08260</name>
</gene>